<sequence>MPSSGVSHLGSFSRITIALQPGDQRFGIRTTAALPTPNKISAVVPVEPFACDEANEQDTTPSIYKSEFIIDGRLSISAMLQARLHWQSGTTTKSEKVVRIDSKYALSRISRRIGLQHDDDTEPEKMTLQEASNTVRVLQDLNSATHGNKLRKYLAIDAFGALTVGHRGRVATGMRGCMDGRGHWHAQALPHTVLDYGAQQKFATHLAVQDSGVTIQAESEHDWIQPGTVIAHQRLGRERECARRYACGYGVLDLSGPGTGVTVAGDVGPSHSNLAYVCARCCCGVRWSVSSVANTGCERCTDTDTQARSGSRSPLPLPLWYGYEIRDRHAVRAAALPLARVRHRHGGIDVYCGAGPSVSPASGKNGKGPLPHEEDPVYVIVRVGLGHTTPTSMTLRGPTRATATRSLAFASAASEPGRGCASSLDEGGVQLTESDRH</sequence>
<protein>
    <submittedName>
        <fullName evidence="2">Uncharacterized protein</fullName>
    </submittedName>
</protein>
<proteinExistence type="predicted"/>
<comment type="caution">
    <text evidence="2">The sequence shown here is derived from an EMBL/GenBank/DDBJ whole genome shotgun (WGS) entry which is preliminary data.</text>
</comment>
<feature type="region of interest" description="Disordered" evidence="1">
    <location>
        <begin position="412"/>
        <end position="437"/>
    </location>
</feature>
<gene>
    <name evidence="2" type="ORF">GGX14DRAFT_600974</name>
</gene>
<evidence type="ECO:0000256" key="1">
    <source>
        <dbReference type="SAM" id="MobiDB-lite"/>
    </source>
</evidence>
<evidence type="ECO:0000313" key="3">
    <source>
        <dbReference type="Proteomes" id="UP001219525"/>
    </source>
</evidence>
<name>A0AAD6XX96_9AGAR</name>
<dbReference type="EMBL" id="JARJCW010000135">
    <property type="protein sequence ID" value="KAJ7191260.1"/>
    <property type="molecule type" value="Genomic_DNA"/>
</dbReference>
<accession>A0AAD6XX96</accession>
<keyword evidence="3" id="KW-1185">Reference proteome</keyword>
<organism evidence="2 3">
    <name type="scientific">Mycena pura</name>
    <dbReference type="NCBI Taxonomy" id="153505"/>
    <lineage>
        <taxon>Eukaryota</taxon>
        <taxon>Fungi</taxon>
        <taxon>Dikarya</taxon>
        <taxon>Basidiomycota</taxon>
        <taxon>Agaricomycotina</taxon>
        <taxon>Agaricomycetes</taxon>
        <taxon>Agaricomycetidae</taxon>
        <taxon>Agaricales</taxon>
        <taxon>Marasmiineae</taxon>
        <taxon>Mycenaceae</taxon>
        <taxon>Mycena</taxon>
    </lineage>
</organism>
<dbReference type="Proteomes" id="UP001219525">
    <property type="component" value="Unassembled WGS sequence"/>
</dbReference>
<reference evidence="2" key="1">
    <citation type="submission" date="2023-03" db="EMBL/GenBank/DDBJ databases">
        <title>Massive genome expansion in bonnet fungi (Mycena s.s.) driven by repeated elements and novel gene families across ecological guilds.</title>
        <authorList>
            <consortium name="Lawrence Berkeley National Laboratory"/>
            <person name="Harder C.B."/>
            <person name="Miyauchi S."/>
            <person name="Viragh M."/>
            <person name="Kuo A."/>
            <person name="Thoen E."/>
            <person name="Andreopoulos B."/>
            <person name="Lu D."/>
            <person name="Skrede I."/>
            <person name="Drula E."/>
            <person name="Henrissat B."/>
            <person name="Morin E."/>
            <person name="Kohler A."/>
            <person name="Barry K."/>
            <person name="LaButti K."/>
            <person name="Morin E."/>
            <person name="Salamov A."/>
            <person name="Lipzen A."/>
            <person name="Mereny Z."/>
            <person name="Hegedus B."/>
            <person name="Baldrian P."/>
            <person name="Stursova M."/>
            <person name="Weitz H."/>
            <person name="Taylor A."/>
            <person name="Grigoriev I.V."/>
            <person name="Nagy L.G."/>
            <person name="Martin F."/>
            <person name="Kauserud H."/>
        </authorList>
    </citation>
    <scope>NUCLEOTIDE SEQUENCE</scope>
    <source>
        <strain evidence="2">9144</strain>
    </source>
</reference>
<evidence type="ECO:0000313" key="2">
    <source>
        <dbReference type="EMBL" id="KAJ7191260.1"/>
    </source>
</evidence>
<dbReference type="AlphaFoldDB" id="A0AAD6XX96"/>